<accession>A0A1A7REW4</accession>
<keyword evidence="2" id="KW-1133">Transmembrane helix</keyword>
<keyword evidence="4" id="KW-1185">Reference proteome</keyword>
<name>A0A1A7REW4_9GAMM</name>
<dbReference type="STRING" id="1443941.A9J31_00215"/>
<protein>
    <recommendedName>
        <fullName evidence="5">Glycine zipper domain-containing protein</fullName>
    </recommendedName>
</protein>
<organism evidence="3 4">
    <name type="scientific">Acinetobacter gandensis</name>
    <dbReference type="NCBI Taxonomy" id="1443941"/>
    <lineage>
        <taxon>Bacteria</taxon>
        <taxon>Pseudomonadati</taxon>
        <taxon>Pseudomonadota</taxon>
        <taxon>Gammaproteobacteria</taxon>
        <taxon>Moraxellales</taxon>
        <taxon>Moraxellaceae</taxon>
        <taxon>Acinetobacter</taxon>
    </lineage>
</organism>
<feature type="transmembrane region" description="Helical" evidence="2">
    <location>
        <begin position="46"/>
        <end position="71"/>
    </location>
</feature>
<dbReference type="Proteomes" id="UP000185753">
    <property type="component" value="Unassembled WGS sequence"/>
</dbReference>
<proteinExistence type="predicted"/>
<feature type="region of interest" description="Disordered" evidence="1">
    <location>
        <begin position="1"/>
        <end position="37"/>
    </location>
</feature>
<dbReference type="EMBL" id="LZDS01000001">
    <property type="protein sequence ID" value="OBX29978.1"/>
    <property type="molecule type" value="Genomic_DNA"/>
</dbReference>
<reference evidence="4" key="1">
    <citation type="submission" date="2016-06" db="EMBL/GenBank/DDBJ databases">
        <authorList>
            <person name="Radolfova-Krizova L."/>
            <person name="Nemec A."/>
        </authorList>
    </citation>
    <scope>NUCLEOTIDE SEQUENCE [LARGE SCALE GENOMIC DNA]</scope>
    <source>
        <strain evidence="4">ANC 4275</strain>
    </source>
</reference>
<evidence type="ECO:0000313" key="4">
    <source>
        <dbReference type="Proteomes" id="UP000185753"/>
    </source>
</evidence>
<dbReference type="RefSeq" id="WP_067761314.1">
    <property type="nucleotide sequence ID" value="NZ_LZDS01000001.1"/>
</dbReference>
<sequence length="82" mass="8417">MTIENQSTNNPTPTTTPYSATTPLDIPTSTTAEAKKSRFSPTVKGALVGAVAGSVLPVFGTFSGAIIGGIAGKIYEKKCIKN</sequence>
<dbReference type="AlphaFoldDB" id="A0A1A7REW4"/>
<keyword evidence="2" id="KW-0472">Membrane</keyword>
<feature type="compositionally biased region" description="Low complexity" evidence="1">
    <location>
        <begin position="7"/>
        <end position="23"/>
    </location>
</feature>
<evidence type="ECO:0000256" key="2">
    <source>
        <dbReference type="SAM" id="Phobius"/>
    </source>
</evidence>
<evidence type="ECO:0000313" key="3">
    <source>
        <dbReference type="EMBL" id="OBX29978.1"/>
    </source>
</evidence>
<comment type="caution">
    <text evidence="3">The sequence shown here is derived from an EMBL/GenBank/DDBJ whole genome shotgun (WGS) entry which is preliminary data.</text>
</comment>
<keyword evidence="2" id="KW-0812">Transmembrane</keyword>
<gene>
    <name evidence="3" type="ORF">A9J31_00215</name>
</gene>
<evidence type="ECO:0000256" key="1">
    <source>
        <dbReference type="SAM" id="MobiDB-lite"/>
    </source>
</evidence>
<evidence type="ECO:0008006" key="5">
    <source>
        <dbReference type="Google" id="ProtNLM"/>
    </source>
</evidence>